<comment type="caution">
    <text evidence="1">The sequence shown here is derived from an EMBL/GenBank/DDBJ whole genome shotgun (WGS) entry which is preliminary data.</text>
</comment>
<reference evidence="1" key="1">
    <citation type="submission" date="2022-07" db="EMBL/GenBank/DDBJ databases">
        <title>Fungi with potential for degradation of polypropylene.</title>
        <authorList>
            <person name="Gostincar C."/>
        </authorList>
    </citation>
    <scope>NUCLEOTIDE SEQUENCE</scope>
    <source>
        <strain evidence="1">EXF-13287</strain>
    </source>
</reference>
<dbReference type="AlphaFoldDB" id="A0AA38SAD8"/>
<dbReference type="EMBL" id="JANBVN010000052">
    <property type="protein sequence ID" value="KAJ9155986.1"/>
    <property type="molecule type" value="Genomic_DNA"/>
</dbReference>
<organism evidence="1 2">
    <name type="scientific">Coniochaeta hoffmannii</name>
    <dbReference type="NCBI Taxonomy" id="91930"/>
    <lineage>
        <taxon>Eukaryota</taxon>
        <taxon>Fungi</taxon>
        <taxon>Dikarya</taxon>
        <taxon>Ascomycota</taxon>
        <taxon>Pezizomycotina</taxon>
        <taxon>Sordariomycetes</taxon>
        <taxon>Sordariomycetidae</taxon>
        <taxon>Coniochaetales</taxon>
        <taxon>Coniochaetaceae</taxon>
        <taxon>Coniochaeta</taxon>
    </lineage>
</organism>
<proteinExistence type="predicted"/>
<evidence type="ECO:0000313" key="1">
    <source>
        <dbReference type="EMBL" id="KAJ9155986.1"/>
    </source>
</evidence>
<evidence type="ECO:0000313" key="2">
    <source>
        <dbReference type="Proteomes" id="UP001174691"/>
    </source>
</evidence>
<protein>
    <submittedName>
        <fullName evidence="1">Uncharacterized protein</fullName>
    </submittedName>
</protein>
<name>A0AA38SAD8_9PEZI</name>
<accession>A0AA38SAD8</accession>
<dbReference type="Proteomes" id="UP001174691">
    <property type="component" value="Unassembled WGS sequence"/>
</dbReference>
<sequence length="152" mass="16485">MPSTQTSTPKVQTNLDGYCVVIAQALDETNMSGSSLASRCGLQPTATTKPQQASFGPLSNCGSETQTMVHCTLSGPSTAAQLRCIFHGPHLHFFSTVNRQHHYRHSSTPTTTLFSLSPSSAFSASPTLLVFQQPEPGFERDWPVPDDDVHYC</sequence>
<keyword evidence="2" id="KW-1185">Reference proteome</keyword>
<gene>
    <name evidence="1" type="ORF">NKR19_g4266</name>
</gene>